<evidence type="ECO:0000313" key="3">
    <source>
        <dbReference type="Proteomes" id="UP001595711"/>
    </source>
</evidence>
<keyword evidence="1" id="KW-0812">Transmembrane</keyword>
<accession>A0ABV7VCS7</accession>
<organism evidence="2 3">
    <name type="scientific">Ferrovibrio xuzhouensis</name>
    <dbReference type="NCBI Taxonomy" id="1576914"/>
    <lineage>
        <taxon>Bacteria</taxon>
        <taxon>Pseudomonadati</taxon>
        <taxon>Pseudomonadota</taxon>
        <taxon>Alphaproteobacteria</taxon>
        <taxon>Rhodospirillales</taxon>
        <taxon>Rhodospirillaceae</taxon>
        <taxon>Ferrovibrio</taxon>
    </lineage>
</organism>
<comment type="caution">
    <text evidence="2">The sequence shown here is derived from an EMBL/GenBank/DDBJ whole genome shotgun (WGS) entry which is preliminary data.</text>
</comment>
<feature type="transmembrane region" description="Helical" evidence="1">
    <location>
        <begin position="61"/>
        <end position="83"/>
    </location>
</feature>
<feature type="transmembrane region" description="Helical" evidence="1">
    <location>
        <begin position="29"/>
        <end position="49"/>
    </location>
</feature>
<reference evidence="3" key="1">
    <citation type="journal article" date="2019" name="Int. J. Syst. Evol. Microbiol.">
        <title>The Global Catalogue of Microorganisms (GCM) 10K type strain sequencing project: providing services to taxonomists for standard genome sequencing and annotation.</title>
        <authorList>
            <consortium name="The Broad Institute Genomics Platform"/>
            <consortium name="The Broad Institute Genome Sequencing Center for Infectious Disease"/>
            <person name="Wu L."/>
            <person name="Ma J."/>
        </authorList>
    </citation>
    <scope>NUCLEOTIDE SEQUENCE [LARGE SCALE GENOMIC DNA]</scope>
    <source>
        <strain evidence="3">KCTC 42182</strain>
    </source>
</reference>
<protein>
    <submittedName>
        <fullName evidence="2">Uncharacterized protein</fullName>
    </submittedName>
</protein>
<sequence length="166" mass="17453">MSGLLLGIAMFAAGCGAHAALLRFLSSRFRLKALPLLLLLALCGLWFVASALGTDFSIEDIAVGTILGLSLGFAYALVMAAVVSDSPTMAIINRILNYGPAGMPVADIAPFIETHRFIGTRLDTLSALGEIEIADARIAVKGQAIRLLALGDLYRALRGDIIDHTG</sequence>
<keyword evidence="3" id="KW-1185">Reference proteome</keyword>
<dbReference type="Proteomes" id="UP001595711">
    <property type="component" value="Unassembled WGS sequence"/>
</dbReference>
<evidence type="ECO:0000256" key="1">
    <source>
        <dbReference type="SAM" id="Phobius"/>
    </source>
</evidence>
<dbReference type="RefSeq" id="WP_379722412.1">
    <property type="nucleotide sequence ID" value="NZ_JBHRYJ010000001.1"/>
</dbReference>
<keyword evidence="1" id="KW-0472">Membrane</keyword>
<evidence type="ECO:0000313" key="2">
    <source>
        <dbReference type="EMBL" id="MFC3674873.1"/>
    </source>
</evidence>
<dbReference type="EMBL" id="JBHRYJ010000001">
    <property type="protein sequence ID" value="MFC3674873.1"/>
    <property type="molecule type" value="Genomic_DNA"/>
</dbReference>
<proteinExistence type="predicted"/>
<name>A0ABV7VCS7_9PROT</name>
<keyword evidence="1" id="KW-1133">Transmembrane helix</keyword>
<gene>
    <name evidence="2" type="ORF">ACFOOQ_04905</name>
</gene>